<dbReference type="CDD" id="cd09276">
    <property type="entry name" value="Rnase_HI_RT_non_LTR"/>
    <property type="match status" value="1"/>
</dbReference>
<dbReference type="GO" id="GO:0003676">
    <property type="term" value="F:nucleic acid binding"/>
    <property type="evidence" value="ECO:0007669"/>
    <property type="project" value="InterPro"/>
</dbReference>
<dbReference type="InterPro" id="IPR001810">
    <property type="entry name" value="F-box_dom"/>
</dbReference>
<feature type="region of interest" description="Disordered" evidence="1">
    <location>
        <begin position="275"/>
        <end position="307"/>
    </location>
</feature>
<evidence type="ECO:0000313" key="4">
    <source>
        <dbReference type="Proteomes" id="UP000616885"/>
    </source>
</evidence>
<sequence length="627" mass="69332">MTLITGLPIELLHHVAWYCAPHDVLALTETCRLLRNTYDETLFRQVFEYNIPRISSRSIASEKALVTSITDQLSGITQRPLQDQASYHRVWWKYLAVAASHLSFLREEIHRQVGQVSTVTSAMSADGLTGIAELSEKVEPLKRTIGLLATSVVWGCLSVCDEDVMRALDELCACTYSDNPELETAEQILSSSLGLETSFCSAICAIQNSRGSQPDPEGDLDQGGDDEQHIDFTDNAMRRYLDTSWDNNTYGNILPSMALLLCAVAARVCLRQDPKAENAPPPAENIPFFSQARRQPSPDDPAPTVVTSGLAESIPLPTVTRVLRDKEGPSYSLPATCFWELWYKARTRALINDIDSCVWEGMYTYGLSGRSRNGRSRNDPLMRHIRFHKSSESDYRIEIVASACKDGIGEFTLEGSVDLDTCGIMIQKRYTGRHGFQWRGAPGPRDAADKRLKTSPRKAVQKAIQDERGFDLESLKATTPHVVPPWWTGPTTHIKDSAEKAETRPLYSIHHKPGAIQIYTGGSSINGQIGAAAMCTTTHQAKSAYVGDDAVATVYGSELQCIILALQVAQEDRDRGNCRTKVLIYTDNQAAIRSTAKPRGTSGAYLLRTITQQLQSFRAQGLSAEIR</sequence>
<name>A0A8H7NGT0_BIOOC</name>
<comment type="caution">
    <text evidence="3">The sequence shown here is derived from an EMBL/GenBank/DDBJ whole genome shotgun (WGS) entry which is preliminary data.</text>
</comment>
<dbReference type="Gene3D" id="3.30.420.10">
    <property type="entry name" value="Ribonuclease H-like superfamily/Ribonuclease H"/>
    <property type="match status" value="1"/>
</dbReference>
<dbReference type="SUPFAM" id="SSF81383">
    <property type="entry name" value="F-box domain"/>
    <property type="match status" value="1"/>
</dbReference>
<dbReference type="PROSITE" id="PS50181">
    <property type="entry name" value="FBOX"/>
    <property type="match status" value="1"/>
</dbReference>
<dbReference type="CDD" id="cd09917">
    <property type="entry name" value="F-box_SF"/>
    <property type="match status" value="1"/>
</dbReference>
<evidence type="ECO:0000313" key="3">
    <source>
        <dbReference type="EMBL" id="KAF9755649.1"/>
    </source>
</evidence>
<gene>
    <name evidence="3" type="ORF">IM811_011090</name>
</gene>
<accession>A0A8H7NGT0</accession>
<dbReference type="InterPro" id="IPR012337">
    <property type="entry name" value="RNaseH-like_sf"/>
</dbReference>
<dbReference type="SUPFAM" id="SSF53098">
    <property type="entry name" value="Ribonuclease H-like"/>
    <property type="match status" value="1"/>
</dbReference>
<dbReference type="Proteomes" id="UP000616885">
    <property type="component" value="Unassembled WGS sequence"/>
</dbReference>
<protein>
    <recommendedName>
        <fullName evidence="2">F-box domain-containing protein</fullName>
    </recommendedName>
</protein>
<reference evidence="3" key="1">
    <citation type="submission" date="2020-10" db="EMBL/GenBank/DDBJ databases">
        <title>High-Quality Genome Resource of Clonostachys rosea strain S41 by Oxford Nanopore Long-Read Sequencing.</title>
        <authorList>
            <person name="Wang H."/>
        </authorList>
    </citation>
    <scope>NUCLEOTIDE SEQUENCE</scope>
    <source>
        <strain evidence="3">S41</strain>
    </source>
</reference>
<feature type="domain" description="F-box" evidence="2">
    <location>
        <begin position="1"/>
        <end position="46"/>
    </location>
</feature>
<proteinExistence type="predicted"/>
<feature type="region of interest" description="Disordered" evidence="1">
    <location>
        <begin position="210"/>
        <end position="229"/>
    </location>
</feature>
<dbReference type="EMBL" id="JADCTT010000003">
    <property type="protein sequence ID" value="KAF9755649.1"/>
    <property type="molecule type" value="Genomic_DNA"/>
</dbReference>
<feature type="compositionally biased region" description="Acidic residues" evidence="1">
    <location>
        <begin position="216"/>
        <end position="225"/>
    </location>
</feature>
<dbReference type="AlphaFoldDB" id="A0A8H7NGT0"/>
<organism evidence="3 4">
    <name type="scientific">Bionectria ochroleuca</name>
    <name type="common">Gliocladium roseum</name>
    <dbReference type="NCBI Taxonomy" id="29856"/>
    <lineage>
        <taxon>Eukaryota</taxon>
        <taxon>Fungi</taxon>
        <taxon>Dikarya</taxon>
        <taxon>Ascomycota</taxon>
        <taxon>Pezizomycotina</taxon>
        <taxon>Sordariomycetes</taxon>
        <taxon>Hypocreomycetidae</taxon>
        <taxon>Hypocreales</taxon>
        <taxon>Bionectriaceae</taxon>
        <taxon>Clonostachys</taxon>
    </lineage>
</organism>
<evidence type="ECO:0000256" key="1">
    <source>
        <dbReference type="SAM" id="MobiDB-lite"/>
    </source>
</evidence>
<evidence type="ECO:0000259" key="2">
    <source>
        <dbReference type="PROSITE" id="PS50181"/>
    </source>
</evidence>
<dbReference type="InterPro" id="IPR036397">
    <property type="entry name" value="RNaseH_sf"/>
</dbReference>
<dbReference type="InterPro" id="IPR036047">
    <property type="entry name" value="F-box-like_dom_sf"/>
</dbReference>